<reference evidence="1 2" key="1">
    <citation type="submission" date="2009-09" db="EMBL/GenBank/DDBJ databases">
        <authorList>
            <person name="Weinstock G."/>
            <person name="Sodergren E."/>
            <person name="Clifton S."/>
            <person name="Fulton L."/>
            <person name="Fulton B."/>
            <person name="Courtney L."/>
            <person name="Fronick C."/>
            <person name="Harrison M."/>
            <person name="Strong C."/>
            <person name="Farmer C."/>
            <person name="Delahaunty K."/>
            <person name="Markovic C."/>
            <person name="Hall O."/>
            <person name="Minx P."/>
            <person name="Tomlinson C."/>
            <person name="Mitreva M."/>
            <person name="Nelson J."/>
            <person name="Hou S."/>
            <person name="Wollam A."/>
            <person name="Pepin K.H."/>
            <person name="Johnson M."/>
            <person name="Bhonagiri V."/>
            <person name="Nash W.E."/>
            <person name="Warren W."/>
            <person name="Chinwalla A."/>
            <person name="Mardis E.R."/>
            <person name="Wilson R.K."/>
        </authorList>
    </citation>
    <scope>NUCLEOTIDE SEQUENCE [LARGE SCALE GENOMIC DNA]</scope>
    <source>
        <strain evidence="1 2">F0319</strain>
    </source>
</reference>
<gene>
    <name evidence="1" type="ORF">HMPREF0973_00115</name>
</gene>
<dbReference type="EMBL" id="ACVA01000004">
    <property type="protein sequence ID" value="EEX19975.1"/>
    <property type="molecule type" value="Genomic_DNA"/>
</dbReference>
<proteinExistence type="predicted"/>
<accession>C9MKK7</accession>
<organism evidence="1 2">
    <name type="scientific">Prevotella veroralis F0319</name>
    <dbReference type="NCBI Taxonomy" id="649761"/>
    <lineage>
        <taxon>Bacteria</taxon>
        <taxon>Pseudomonadati</taxon>
        <taxon>Bacteroidota</taxon>
        <taxon>Bacteroidia</taxon>
        <taxon>Bacteroidales</taxon>
        <taxon>Prevotellaceae</taxon>
        <taxon>Prevotella</taxon>
    </lineage>
</organism>
<sequence>MLGRTDEGVCPYIVVLYCTEQTTRLLVNQSTRQLYLIIILNCEL</sequence>
<dbReference type="Proteomes" id="UP000003327">
    <property type="component" value="Unassembled WGS sequence"/>
</dbReference>
<keyword evidence="2" id="KW-1185">Reference proteome</keyword>
<evidence type="ECO:0000313" key="1">
    <source>
        <dbReference type="EMBL" id="EEX19975.1"/>
    </source>
</evidence>
<evidence type="ECO:0000313" key="2">
    <source>
        <dbReference type="Proteomes" id="UP000003327"/>
    </source>
</evidence>
<comment type="caution">
    <text evidence="1">The sequence shown here is derived from an EMBL/GenBank/DDBJ whole genome shotgun (WGS) entry which is preliminary data.</text>
</comment>
<dbReference type="STRING" id="649761.HMPREF0973_00115"/>
<name>C9MKK7_9BACT</name>
<dbReference type="AlphaFoldDB" id="C9MKK7"/>
<protein>
    <submittedName>
        <fullName evidence="1">Uncharacterized protein</fullName>
    </submittedName>
</protein>
<dbReference type="HOGENOM" id="CLU_208542_0_0_10"/>